<dbReference type="SUPFAM" id="SSF103088">
    <property type="entry name" value="OmpA-like"/>
    <property type="match status" value="1"/>
</dbReference>
<proteinExistence type="predicted"/>
<feature type="domain" description="OmpA-like" evidence="3">
    <location>
        <begin position="1"/>
        <end position="37"/>
    </location>
</feature>
<feature type="compositionally biased region" description="Polar residues" evidence="2">
    <location>
        <begin position="50"/>
        <end position="67"/>
    </location>
</feature>
<dbReference type="PROSITE" id="PS51123">
    <property type="entry name" value="OMPA_2"/>
    <property type="match status" value="1"/>
</dbReference>
<evidence type="ECO:0000259" key="3">
    <source>
        <dbReference type="PROSITE" id="PS51123"/>
    </source>
</evidence>
<dbReference type="RefSeq" id="WP_054481775.1">
    <property type="nucleotide sequence ID" value="NZ_CAWMRL010000182.1"/>
</dbReference>
<evidence type="ECO:0000256" key="2">
    <source>
        <dbReference type="SAM" id="MobiDB-lite"/>
    </source>
</evidence>
<evidence type="ECO:0000256" key="1">
    <source>
        <dbReference type="PROSITE-ProRule" id="PRU00473"/>
    </source>
</evidence>
<name>A0ABR5K6L9_9GAMM</name>
<gene>
    <name evidence="4" type="ORF">AM629_21270</name>
</gene>
<evidence type="ECO:0000313" key="5">
    <source>
        <dbReference type="Proteomes" id="UP000037727"/>
    </source>
</evidence>
<dbReference type="Proteomes" id="UP000037727">
    <property type="component" value="Unassembled WGS sequence"/>
</dbReference>
<accession>A0ABR5K6L9</accession>
<dbReference type="InterPro" id="IPR036737">
    <property type="entry name" value="OmpA-like_sf"/>
</dbReference>
<dbReference type="Gene3D" id="3.30.1330.60">
    <property type="entry name" value="OmpA-like domain"/>
    <property type="match status" value="1"/>
</dbReference>
<comment type="caution">
    <text evidence="4">The sequence shown here is derived from an EMBL/GenBank/DDBJ whole genome shotgun (WGS) entry which is preliminary data.</text>
</comment>
<sequence length="67" mass="7024">MQGVVIGEGATRPIATHSTAAGRTANRRVEIRLVPNAVACQRPQTVPGFLSTTTSPVQATSHTQKQA</sequence>
<organism evidence="4 5">
    <name type="scientific">Photorhabdus heterorhabditis</name>
    <dbReference type="NCBI Taxonomy" id="880156"/>
    <lineage>
        <taxon>Bacteria</taxon>
        <taxon>Pseudomonadati</taxon>
        <taxon>Pseudomonadota</taxon>
        <taxon>Gammaproteobacteria</taxon>
        <taxon>Enterobacterales</taxon>
        <taxon>Morganellaceae</taxon>
        <taxon>Photorhabdus</taxon>
    </lineage>
</organism>
<dbReference type="EMBL" id="LJCS01000182">
    <property type="protein sequence ID" value="KOY60103.1"/>
    <property type="molecule type" value="Genomic_DNA"/>
</dbReference>
<reference evidence="4 5" key="1">
    <citation type="submission" date="2015-09" db="EMBL/GenBank/DDBJ databases">
        <title>Draft genome sequence and assembly of Photorhabdus sp. VMG, a bacterial symbiont associated with Heterorhabditis zealandica.</title>
        <authorList>
            <person name="Naidoo S."/>
            <person name="Featherston J."/>
            <person name="Mothupi B."/>
            <person name="Gray V.M."/>
        </authorList>
    </citation>
    <scope>NUCLEOTIDE SEQUENCE [LARGE SCALE GENOMIC DNA]</scope>
    <source>
        <strain evidence="4 5">VMG</strain>
    </source>
</reference>
<protein>
    <recommendedName>
        <fullName evidence="3">OmpA-like domain-containing protein</fullName>
    </recommendedName>
</protein>
<evidence type="ECO:0000313" key="4">
    <source>
        <dbReference type="EMBL" id="KOY60103.1"/>
    </source>
</evidence>
<keyword evidence="5" id="KW-1185">Reference proteome</keyword>
<keyword evidence="1" id="KW-0472">Membrane</keyword>
<dbReference type="InterPro" id="IPR006665">
    <property type="entry name" value="OmpA-like"/>
</dbReference>
<feature type="region of interest" description="Disordered" evidence="2">
    <location>
        <begin position="46"/>
        <end position="67"/>
    </location>
</feature>